<protein>
    <recommendedName>
        <fullName evidence="3">DUF4145 domain-containing protein</fullName>
    </recommendedName>
</protein>
<evidence type="ECO:0008006" key="3">
    <source>
        <dbReference type="Google" id="ProtNLM"/>
    </source>
</evidence>
<feature type="non-terminal residue" evidence="1">
    <location>
        <position position="1"/>
    </location>
</feature>
<proteinExistence type="predicted"/>
<name>A0A955RHK1_9BACT</name>
<gene>
    <name evidence="1" type="ORF">KC678_05615</name>
</gene>
<dbReference type="Proteomes" id="UP000775877">
    <property type="component" value="Unassembled WGS sequence"/>
</dbReference>
<sequence length="121" mass="13760">IYVILSVTGSGGASEWKVIVKNKSNKIRQDLRSNHSSDLERALISADKLLDFALRHKGVNGNTLGERLKNSEKYFEKRFYNSVWDAHKLRNKLVHEVDATVTVQKLRKEAKVLVLASEKLV</sequence>
<evidence type="ECO:0000313" key="1">
    <source>
        <dbReference type="EMBL" id="MCA9381719.1"/>
    </source>
</evidence>
<organism evidence="1 2">
    <name type="scientific">Candidatus Dojkabacteria bacterium</name>
    <dbReference type="NCBI Taxonomy" id="2099670"/>
    <lineage>
        <taxon>Bacteria</taxon>
        <taxon>Candidatus Dojkabacteria</taxon>
    </lineage>
</organism>
<accession>A0A955RHK1</accession>
<reference evidence="1" key="1">
    <citation type="submission" date="2020-04" db="EMBL/GenBank/DDBJ databases">
        <authorList>
            <person name="Zhang T."/>
        </authorList>
    </citation>
    <scope>NUCLEOTIDE SEQUENCE</scope>
    <source>
        <strain evidence="1">HKST-UBA13</strain>
    </source>
</reference>
<reference evidence="1" key="2">
    <citation type="journal article" date="2021" name="Microbiome">
        <title>Successional dynamics and alternative stable states in a saline activated sludge microbial community over 9 years.</title>
        <authorList>
            <person name="Wang Y."/>
            <person name="Ye J."/>
            <person name="Ju F."/>
            <person name="Liu L."/>
            <person name="Boyd J.A."/>
            <person name="Deng Y."/>
            <person name="Parks D.H."/>
            <person name="Jiang X."/>
            <person name="Yin X."/>
            <person name="Woodcroft B.J."/>
            <person name="Tyson G.W."/>
            <person name="Hugenholtz P."/>
            <person name="Polz M.F."/>
            <person name="Zhang T."/>
        </authorList>
    </citation>
    <scope>NUCLEOTIDE SEQUENCE</scope>
    <source>
        <strain evidence="1">HKST-UBA13</strain>
    </source>
</reference>
<dbReference type="AlphaFoldDB" id="A0A955RHK1"/>
<dbReference type="EMBL" id="JAGQLJ010000166">
    <property type="protein sequence ID" value="MCA9381719.1"/>
    <property type="molecule type" value="Genomic_DNA"/>
</dbReference>
<evidence type="ECO:0000313" key="2">
    <source>
        <dbReference type="Proteomes" id="UP000775877"/>
    </source>
</evidence>
<comment type="caution">
    <text evidence="1">The sequence shown here is derived from an EMBL/GenBank/DDBJ whole genome shotgun (WGS) entry which is preliminary data.</text>
</comment>